<proteinExistence type="predicted"/>
<dbReference type="SUPFAM" id="SSF56219">
    <property type="entry name" value="DNase I-like"/>
    <property type="match status" value="1"/>
</dbReference>
<gene>
    <name evidence="2" type="ORF">AVEN_84212_1</name>
</gene>
<feature type="domain" description="Endonuclease/exonuclease/phosphatase" evidence="1">
    <location>
        <begin position="101"/>
        <end position="170"/>
    </location>
</feature>
<organism evidence="2 3">
    <name type="scientific">Araneus ventricosus</name>
    <name type="common">Orbweaver spider</name>
    <name type="synonym">Epeira ventricosa</name>
    <dbReference type="NCBI Taxonomy" id="182803"/>
    <lineage>
        <taxon>Eukaryota</taxon>
        <taxon>Metazoa</taxon>
        <taxon>Ecdysozoa</taxon>
        <taxon>Arthropoda</taxon>
        <taxon>Chelicerata</taxon>
        <taxon>Arachnida</taxon>
        <taxon>Araneae</taxon>
        <taxon>Araneomorphae</taxon>
        <taxon>Entelegynae</taxon>
        <taxon>Araneoidea</taxon>
        <taxon>Araneidae</taxon>
        <taxon>Araneus</taxon>
    </lineage>
</organism>
<dbReference type="EMBL" id="BGPR01005260">
    <property type="protein sequence ID" value="GBN08383.1"/>
    <property type="molecule type" value="Genomic_DNA"/>
</dbReference>
<evidence type="ECO:0000313" key="2">
    <source>
        <dbReference type="EMBL" id="GBN08383.1"/>
    </source>
</evidence>
<reference evidence="2 3" key="1">
    <citation type="journal article" date="2019" name="Sci. Rep.">
        <title>Orb-weaving spider Araneus ventricosus genome elucidates the spidroin gene catalogue.</title>
        <authorList>
            <person name="Kono N."/>
            <person name="Nakamura H."/>
            <person name="Ohtoshi R."/>
            <person name="Moran D.A.P."/>
            <person name="Shinohara A."/>
            <person name="Yoshida Y."/>
            <person name="Fujiwara M."/>
            <person name="Mori M."/>
            <person name="Tomita M."/>
            <person name="Arakawa K."/>
        </authorList>
    </citation>
    <scope>NUCLEOTIDE SEQUENCE [LARGE SCALE GENOMIC DNA]</scope>
</reference>
<dbReference type="Pfam" id="PF14529">
    <property type="entry name" value="Exo_endo_phos_2"/>
    <property type="match status" value="1"/>
</dbReference>
<dbReference type="Proteomes" id="UP000499080">
    <property type="component" value="Unassembled WGS sequence"/>
</dbReference>
<comment type="caution">
    <text evidence="2">The sequence shown here is derived from an EMBL/GenBank/DDBJ whole genome shotgun (WGS) entry which is preliminary data.</text>
</comment>
<dbReference type="GO" id="GO:0003824">
    <property type="term" value="F:catalytic activity"/>
    <property type="evidence" value="ECO:0007669"/>
    <property type="project" value="InterPro"/>
</dbReference>
<sequence length="184" mass="21332">MDHKSSFSFRGVHLNLNHCRRASSVLVRDFVRFNYDFVSVKDPYIFDSSVIEFSSTFRKFFHPYNPLAGFIIANSNFKVFPIYVDRYILALEIGFQEENFIISIYCPPSKDLKEDLDELKKLLLDLGDKNILILGDFNAKSRVWGLRDGDRRGDFVLEMAEQFDLLLIKMTPILHLMAHKALAG</sequence>
<dbReference type="OrthoDB" id="6437038at2759"/>
<dbReference type="Gene3D" id="3.60.10.10">
    <property type="entry name" value="Endonuclease/exonuclease/phosphatase"/>
    <property type="match status" value="1"/>
</dbReference>
<evidence type="ECO:0000313" key="3">
    <source>
        <dbReference type="Proteomes" id="UP000499080"/>
    </source>
</evidence>
<dbReference type="AlphaFoldDB" id="A0A4Y2L3K9"/>
<keyword evidence="3" id="KW-1185">Reference proteome</keyword>
<protein>
    <recommendedName>
        <fullName evidence="1">Endonuclease/exonuclease/phosphatase domain-containing protein</fullName>
    </recommendedName>
</protein>
<dbReference type="InterPro" id="IPR005135">
    <property type="entry name" value="Endo/exonuclease/phosphatase"/>
</dbReference>
<accession>A0A4Y2L3K9</accession>
<name>A0A4Y2L3K9_ARAVE</name>
<dbReference type="InterPro" id="IPR036691">
    <property type="entry name" value="Endo/exonu/phosph_ase_sf"/>
</dbReference>
<evidence type="ECO:0000259" key="1">
    <source>
        <dbReference type="Pfam" id="PF14529"/>
    </source>
</evidence>